<dbReference type="InterPro" id="IPR007138">
    <property type="entry name" value="ABM_dom"/>
</dbReference>
<organism evidence="2 3">
    <name type="scientific">Microscilla marina ATCC 23134</name>
    <dbReference type="NCBI Taxonomy" id="313606"/>
    <lineage>
        <taxon>Bacteria</taxon>
        <taxon>Pseudomonadati</taxon>
        <taxon>Bacteroidota</taxon>
        <taxon>Cytophagia</taxon>
        <taxon>Cytophagales</taxon>
        <taxon>Microscillaceae</taxon>
        <taxon>Microscilla</taxon>
    </lineage>
</organism>
<keyword evidence="3" id="KW-1185">Reference proteome</keyword>
<name>A1ZY71_MICM2</name>
<dbReference type="AlphaFoldDB" id="A1ZY71"/>
<sequence length="108" mass="12579">MLDNQLSQLQEVVQELQAHCTNTEEGMLQYDWYVSDDSTTIKVLETYVNSEAVMFHFDNYKSFASRLGEFREFVSLEMFGKASEALRQRVKKINVAHFTMISSLNKLK</sequence>
<dbReference type="EMBL" id="AAWS01000064">
    <property type="protein sequence ID" value="EAY24637.1"/>
    <property type="molecule type" value="Genomic_DNA"/>
</dbReference>
<comment type="caution">
    <text evidence="2">The sequence shown here is derived from an EMBL/GenBank/DDBJ whole genome shotgun (WGS) entry which is preliminary data.</text>
</comment>
<evidence type="ECO:0000313" key="3">
    <source>
        <dbReference type="Proteomes" id="UP000004095"/>
    </source>
</evidence>
<dbReference type="Pfam" id="PF03992">
    <property type="entry name" value="ABM"/>
    <property type="match status" value="1"/>
</dbReference>
<dbReference type="SUPFAM" id="SSF54909">
    <property type="entry name" value="Dimeric alpha+beta barrel"/>
    <property type="match status" value="1"/>
</dbReference>
<dbReference type="Gene3D" id="3.30.70.100">
    <property type="match status" value="1"/>
</dbReference>
<evidence type="ECO:0000259" key="1">
    <source>
        <dbReference type="Pfam" id="PF03992"/>
    </source>
</evidence>
<protein>
    <recommendedName>
        <fullName evidence="1">ABM domain-containing protein</fullName>
    </recommendedName>
</protein>
<accession>A1ZY71</accession>
<feature type="domain" description="ABM" evidence="1">
    <location>
        <begin position="6"/>
        <end position="59"/>
    </location>
</feature>
<dbReference type="Proteomes" id="UP000004095">
    <property type="component" value="Unassembled WGS sequence"/>
</dbReference>
<evidence type="ECO:0000313" key="2">
    <source>
        <dbReference type="EMBL" id="EAY24637.1"/>
    </source>
</evidence>
<gene>
    <name evidence="2" type="ORF">M23134_00589</name>
</gene>
<dbReference type="InterPro" id="IPR011008">
    <property type="entry name" value="Dimeric_a/b-barrel"/>
</dbReference>
<proteinExistence type="predicted"/>
<dbReference type="eggNOG" id="ENOG5033DM1">
    <property type="taxonomic scope" value="Bacteria"/>
</dbReference>
<reference evidence="2 3" key="1">
    <citation type="submission" date="2007-01" db="EMBL/GenBank/DDBJ databases">
        <authorList>
            <person name="Haygood M."/>
            <person name="Podell S."/>
            <person name="Anderson C."/>
            <person name="Hopkinson B."/>
            <person name="Roe K."/>
            <person name="Barbeau K."/>
            <person name="Gaasterland T."/>
            <person name="Ferriera S."/>
            <person name="Johnson J."/>
            <person name="Kravitz S."/>
            <person name="Beeson K."/>
            <person name="Sutton G."/>
            <person name="Rogers Y.-H."/>
            <person name="Friedman R."/>
            <person name="Frazier M."/>
            <person name="Venter J.C."/>
        </authorList>
    </citation>
    <scope>NUCLEOTIDE SEQUENCE [LARGE SCALE GENOMIC DNA]</scope>
    <source>
        <strain evidence="2 3">ATCC 23134</strain>
    </source>
</reference>